<evidence type="ECO:0000313" key="1">
    <source>
        <dbReference type="EMBL" id="ELQ73832.1"/>
    </source>
</evidence>
<dbReference type="EMBL" id="JH994102">
    <property type="protein sequence ID" value="ELQ73832.1"/>
    <property type="molecule type" value="Genomic_DNA"/>
</dbReference>
<protein>
    <submittedName>
        <fullName evidence="1">Uncharacterized protein</fullName>
    </submittedName>
</protein>
<proteinExistence type="predicted"/>
<gene>
    <name evidence="1" type="ORF">THOM_3272</name>
</gene>
<dbReference type="VEuPathDB" id="MicrosporidiaDB:THOM_3272"/>
<organism evidence="1 2">
    <name type="scientific">Trachipleistophora hominis</name>
    <name type="common">Microsporidian parasite</name>
    <dbReference type="NCBI Taxonomy" id="72359"/>
    <lineage>
        <taxon>Eukaryota</taxon>
        <taxon>Fungi</taxon>
        <taxon>Fungi incertae sedis</taxon>
        <taxon>Microsporidia</taxon>
        <taxon>Pleistophoridae</taxon>
        <taxon>Trachipleistophora</taxon>
    </lineage>
</organism>
<dbReference type="Proteomes" id="UP000011185">
    <property type="component" value="Unassembled WGS sequence"/>
</dbReference>
<evidence type="ECO:0000313" key="2">
    <source>
        <dbReference type="Proteomes" id="UP000011185"/>
    </source>
</evidence>
<name>L7JSW4_TRAHO</name>
<dbReference type="HOGENOM" id="CLU_3415269_0_0_1"/>
<accession>L7JSW4</accession>
<dbReference type="AlphaFoldDB" id="L7JSW4"/>
<keyword evidence="2" id="KW-1185">Reference proteome</keyword>
<reference evidence="1 2" key="1">
    <citation type="journal article" date="2012" name="PLoS Pathog.">
        <title>The genome of the obligate intracellular parasite Trachipleistophora hominis: new insights into microsporidian genome dynamics and reductive evolution.</title>
        <authorList>
            <person name="Heinz E."/>
            <person name="Williams T.A."/>
            <person name="Nakjang S."/>
            <person name="Noel C.J."/>
            <person name="Swan D.C."/>
            <person name="Goldberg A.V."/>
            <person name="Harris S.R."/>
            <person name="Weinmaier T."/>
            <person name="Markert S."/>
            <person name="Becher D."/>
            <person name="Bernhardt J."/>
            <person name="Dagan T."/>
            <person name="Hacker C."/>
            <person name="Lucocq J.M."/>
            <person name="Schweder T."/>
            <person name="Rattei T."/>
            <person name="Hall N."/>
            <person name="Hirt R.P."/>
            <person name="Embley T.M."/>
        </authorList>
    </citation>
    <scope>NUCLEOTIDE SEQUENCE [LARGE SCALE GENOMIC DNA]</scope>
</reference>
<sequence length="27" mass="3351">MMVEERMMMERCRNDLRIITVNKVHNT</sequence>
<dbReference type="InParanoid" id="L7JSW4"/>